<dbReference type="STRING" id="51028.A0A0N4VK81"/>
<organism evidence="6">
    <name type="scientific">Enterobius vermicularis</name>
    <name type="common">Human pinworm</name>
    <dbReference type="NCBI Taxonomy" id="51028"/>
    <lineage>
        <taxon>Eukaryota</taxon>
        <taxon>Metazoa</taxon>
        <taxon>Ecdysozoa</taxon>
        <taxon>Nematoda</taxon>
        <taxon>Chromadorea</taxon>
        <taxon>Rhabditida</taxon>
        <taxon>Spirurina</taxon>
        <taxon>Oxyuridomorpha</taxon>
        <taxon>Oxyuroidea</taxon>
        <taxon>Oxyuridae</taxon>
        <taxon>Enterobius</taxon>
    </lineage>
</organism>
<dbReference type="EMBL" id="UXUI01010967">
    <property type="protein sequence ID" value="VDD95826.1"/>
    <property type="molecule type" value="Genomic_DNA"/>
</dbReference>
<dbReference type="Proteomes" id="UP000274131">
    <property type="component" value="Unassembled WGS sequence"/>
</dbReference>
<dbReference type="Pfam" id="PF10223">
    <property type="entry name" value="Menorin_N"/>
    <property type="match status" value="1"/>
</dbReference>
<dbReference type="InterPro" id="IPR057489">
    <property type="entry name" value="Menorin_C"/>
</dbReference>
<accession>A0A0N4VK81</accession>
<dbReference type="AlphaFoldDB" id="A0A0N4VK81"/>
<evidence type="ECO:0000256" key="1">
    <source>
        <dbReference type="ARBA" id="ARBA00044953"/>
    </source>
</evidence>
<evidence type="ECO:0000259" key="3">
    <source>
        <dbReference type="Pfam" id="PF25161"/>
    </source>
</evidence>
<comment type="similarity">
    <text evidence="1">Belongs to the menorin family.</text>
</comment>
<dbReference type="WBParaSite" id="EVEC_0001126301-mRNA-1">
    <property type="protein sequence ID" value="EVEC_0001126301-mRNA-1"/>
    <property type="gene ID" value="EVEC_0001126301"/>
</dbReference>
<reference evidence="4 5" key="2">
    <citation type="submission" date="2018-10" db="EMBL/GenBank/DDBJ databases">
        <authorList>
            <consortium name="Pathogen Informatics"/>
        </authorList>
    </citation>
    <scope>NUCLEOTIDE SEQUENCE [LARGE SCALE GENOMIC DNA]</scope>
</reference>
<dbReference type="PANTHER" id="PTHR21184">
    <property type="entry name" value="MENORIN (DENDRITIC BRANCHING PROTEIN)"/>
    <property type="match status" value="1"/>
</dbReference>
<gene>
    <name evidence="4" type="ORF">EVEC_LOCUS10577</name>
</gene>
<dbReference type="OrthoDB" id="413402at2759"/>
<dbReference type="Pfam" id="PF25161">
    <property type="entry name" value="Menorin_C"/>
    <property type="match status" value="1"/>
</dbReference>
<protein>
    <submittedName>
        <fullName evidence="6">FBA_2 domain-containing protein</fullName>
    </submittedName>
</protein>
<reference evidence="6" key="1">
    <citation type="submission" date="2017-02" db="UniProtKB">
        <authorList>
            <consortium name="WormBaseParasite"/>
        </authorList>
    </citation>
    <scope>IDENTIFICATION</scope>
</reference>
<dbReference type="GO" id="GO:0005615">
    <property type="term" value="C:extracellular space"/>
    <property type="evidence" value="ECO:0007669"/>
    <property type="project" value="TreeGrafter"/>
</dbReference>
<proteinExistence type="inferred from homology"/>
<sequence length="313" mass="35850">MKINVRSTEVIRPVLQHLLAATDEITSPVVLHANIFRSPRSIEVRTQSYYPDATLSIGWTKNNITEIPLRHRKFGWREVFKLLSLIKDVEQAVMISLRLTVAVHSTEEISFLLGIRDTIAVLIWSDDTDVIDDWSGLASLRSGAYNQRILFDLDEKHRKVLHSLPKSLIITEYPYNKDKWRSIEFPYASSTTSGVIESNDGAAFLGWPNSFLVSLQIPPVFPKTQTVAGKLTFVRKKYLREENQLGKSGLVIYLVDKIIDVQSPEIDYGVKIFIGYKGLISIENRDAVEQQYQTRAVGQLRKENCYYFELIDR</sequence>
<dbReference type="InterPro" id="IPR019356">
    <property type="entry name" value="Menorin_dom"/>
</dbReference>
<dbReference type="PANTHER" id="PTHR21184:SF6">
    <property type="entry name" value="CONSERVED PLASMA MEMBRANE PROTEIN"/>
    <property type="match status" value="1"/>
</dbReference>
<evidence type="ECO:0000313" key="5">
    <source>
        <dbReference type="Proteomes" id="UP000274131"/>
    </source>
</evidence>
<name>A0A0N4VK81_ENTVE</name>
<feature type="domain" description="Menorin-like" evidence="2">
    <location>
        <begin position="2"/>
        <end position="157"/>
    </location>
</feature>
<evidence type="ECO:0000313" key="6">
    <source>
        <dbReference type="WBParaSite" id="EVEC_0001126301-mRNA-1"/>
    </source>
</evidence>
<keyword evidence="5" id="KW-1185">Reference proteome</keyword>
<feature type="domain" description="Menorin C-terminal" evidence="3">
    <location>
        <begin position="180"/>
        <end position="313"/>
    </location>
</feature>
<evidence type="ECO:0000313" key="4">
    <source>
        <dbReference type="EMBL" id="VDD95826.1"/>
    </source>
</evidence>
<evidence type="ECO:0000259" key="2">
    <source>
        <dbReference type="Pfam" id="PF10223"/>
    </source>
</evidence>